<dbReference type="GO" id="GO:0005576">
    <property type="term" value="C:extracellular region"/>
    <property type="evidence" value="ECO:0007669"/>
    <property type="project" value="UniProtKB-SubCell"/>
</dbReference>
<feature type="non-terminal residue" evidence="4">
    <location>
        <position position="1"/>
    </location>
</feature>
<dbReference type="Proteomes" id="UP000595437">
    <property type="component" value="Chromosome 13"/>
</dbReference>
<keyword evidence="2" id="KW-0964">Secreted</keyword>
<accession>A0A7T8GUN7</accession>
<dbReference type="AlphaFoldDB" id="A0A7T8GUN7"/>
<dbReference type="GO" id="GO:0004222">
    <property type="term" value="F:metalloendopeptidase activity"/>
    <property type="evidence" value="ECO:0007669"/>
    <property type="project" value="TreeGrafter"/>
</dbReference>
<dbReference type="PANTHER" id="PTHR13723:SF281">
    <property type="entry name" value="PAPILIN"/>
    <property type="match status" value="1"/>
</dbReference>
<keyword evidence="5" id="KW-1185">Reference proteome</keyword>
<dbReference type="SUPFAM" id="SSF82895">
    <property type="entry name" value="TSP-1 type 1 repeat"/>
    <property type="match status" value="1"/>
</dbReference>
<dbReference type="GO" id="GO:0030198">
    <property type="term" value="P:extracellular matrix organization"/>
    <property type="evidence" value="ECO:0007669"/>
    <property type="project" value="TreeGrafter"/>
</dbReference>
<evidence type="ECO:0000313" key="4">
    <source>
        <dbReference type="EMBL" id="QQP38134.1"/>
    </source>
</evidence>
<organism evidence="4 5">
    <name type="scientific">Caligus rogercresseyi</name>
    <name type="common">Sea louse</name>
    <dbReference type="NCBI Taxonomy" id="217165"/>
    <lineage>
        <taxon>Eukaryota</taxon>
        <taxon>Metazoa</taxon>
        <taxon>Ecdysozoa</taxon>
        <taxon>Arthropoda</taxon>
        <taxon>Crustacea</taxon>
        <taxon>Multicrustacea</taxon>
        <taxon>Hexanauplia</taxon>
        <taxon>Copepoda</taxon>
        <taxon>Siphonostomatoida</taxon>
        <taxon>Caligidae</taxon>
        <taxon>Caligus</taxon>
    </lineage>
</organism>
<dbReference type="Gene3D" id="2.20.100.10">
    <property type="entry name" value="Thrombospondin type-1 (TSP1) repeat"/>
    <property type="match status" value="1"/>
</dbReference>
<protein>
    <submittedName>
        <fullName evidence="4">Uncharacterized protein</fullName>
    </submittedName>
</protein>
<sequence>ILVLVAGEVSETPLEKTFVNFPDAWANFQQMEEIHREESLFARHRRQAPPPMNDDDDIYIYPKDSDEDSGPWGEWEAEGSCSRTCGGGVFRETRPCNASPGSGRDACKGPDKRFKSCNLEPAIPVHEISERSNARNLIGFPLKGRCIHGFRTEGSEEMRA</sequence>
<gene>
    <name evidence="4" type="ORF">FKW44_018629</name>
</gene>
<feature type="region of interest" description="Disordered" evidence="3">
    <location>
        <begin position="46"/>
        <end position="75"/>
    </location>
</feature>
<dbReference type="PANTHER" id="PTHR13723">
    <property type="entry name" value="ADAMTS A DISINTEGRIN AND METALLOPROTEASE WITH THROMBOSPONDIN MOTIFS PROTEASE"/>
    <property type="match status" value="1"/>
</dbReference>
<name>A0A7T8GUN7_CALRO</name>
<dbReference type="InterPro" id="IPR050439">
    <property type="entry name" value="ADAMTS_ADAMTS-like"/>
</dbReference>
<evidence type="ECO:0000256" key="2">
    <source>
        <dbReference type="ARBA" id="ARBA00022525"/>
    </source>
</evidence>
<dbReference type="PROSITE" id="PS50092">
    <property type="entry name" value="TSP1"/>
    <property type="match status" value="1"/>
</dbReference>
<dbReference type="EMBL" id="CP045902">
    <property type="protein sequence ID" value="QQP38134.1"/>
    <property type="molecule type" value="Genomic_DNA"/>
</dbReference>
<dbReference type="GO" id="GO:0006508">
    <property type="term" value="P:proteolysis"/>
    <property type="evidence" value="ECO:0007669"/>
    <property type="project" value="TreeGrafter"/>
</dbReference>
<evidence type="ECO:0000313" key="5">
    <source>
        <dbReference type="Proteomes" id="UP000595437"/>
    </source>
</evidence>
<dbReference type="Pfam" id="PF00090">
    <property type="entry name" value="TSP_1"/>
    <property type="match status" value="1"/>
</dbReference>
<comment type="subcellular location">
    <subcellularLocation>
        <location evidence="1">Secreted</location>
    </subcellularLocation>
</comment>
<reference evidence="5" key="1">
    <citation type="submission" date="2021-01" db="EMBL/GenBank/DDBJ databases">
        <title>Caligus Genome Assembly.</title>
        <authorList>
            <person name="Gallardo-Escarate C."/>
        </authorList>
    </citation>
    <scope>NUCLEOTIDE SEQUENCE [LARGE SCALE GENOMIC DNA]</scope>
</reference>
<dbReference type="GO" id="GO:0031012">
    <property type="term" value="C:extracellular matrix"/>
    <property type="evidence" value="ECO:0007669"/>
    <property type="project" value="TreeGrafter"/>
</dbReference>
<dbReference type="SMART" id="SM00209">
    <property type="entry name" value="TSP1"/>
    <property type="match status" value="1"/>
</dbReference>
<evidence type="ECO:0000256" key="1">
    <source>
        <dbReference type="ARBA" id="ARBA00004613"/>
    </source>
</evidence>
<proteinExistence type="predicted"/>
<dbReference type="InterPro" id="IPR000884">
    <property type="entry name" value="TSP1_rpt"/>
</dbReference>
<dbReference type="OrthoDB" id="5855429at2759"/>
<evidence type="ECO:0000256" key="3">
    <source>
        <dbReference type="SAM" id="MobiDB-lite"/>
    </source>
</evidence>
<dbReference type="InterPro" id="IPR036383">
    <property type="entry name" value="TSP1_rpt_sf"/>
</dbReference>